<dbReference type="SMR" id="G5AAB5"/>
<dbReference type="PANTHER" id="PTHR21207:SF1">
    <property type="entry name" value="PACRG-LIKE PROTEIN"/>
    <property type="match status" value="1"/>
</dbReference>
<dbReference type="Proteomes" id="UP000002640">
    <property type="component" value="Unassembled WGS sequence"/>
</dbReference>
<organism evidence="2 3">
    <name type="scientific">Phytophthora sojae (strain P6497)</name>
    <name type="common">Soybean stem and root rot agent</name>
    <name type="synonym">Phytophthora megasperma f. sp. glycines</name>
    <dbReference type="NCBI Taxonomy" id="1094619"/>
    <lineage>
        <taxon>Eukaryota</taxon>
        <taxon>Sar</taxon>
        <taxon>Stramenopiles</taxon>
        <taxon>Oomycota</taxon>
        <taxon>Peronosporomycetes</taxon>
        <taxon>Peronosporales</taxon>
        <taxon>Peronosporaceae</taxon>
        <taxon>Phytophthora</taxon>
    </lineage>
</organism>
<dbReference type="AlphaFoldDB" id="G5AAB5"/>
<protein>
    <recommendedName>
        <fullName evidence="4">Parkin co-regulated protein</fullName>
    </recommendedName>
</protein>
<keyword evidence="3" id="KW-1185">Reference proteome</keyword>
<evidence type="ECO:0008006" key="4">
    <source>
        <dbReference type="Google" id="ProtNLM"/>
    </source>
</evidence>
<accession>G5AAB5</accession>
<gene>
    <name evidence="2" type="ORF">PHYSODRAFT_528938</name>
</gene>
<name>G5AAB5_PHYSP</name>
<feature type="compositionally biased region" description="Low complexity" evidence="1">
    <location>
        <begin position="85"/>
        <end position="102"/>
    </location>
</feature>
<dbReference type="Pfam" id="PF10274">
    <property type="entry name" value="ParcG"/>
    <property type="match status" value="1"/>
</dbReference>
<reference evidence="2 3" key="1">
    <citation type="journal article" date="2006" name="Science">
        <title>Phytophthora genome sequences uncover evolutionary origins and mechanisms of pathogenesis.</title>
        <authorList>
            <person name="Tyler B.M."/>
            <person name="Tripathy S."/>
            <person name="Zhang X."/>
            <person name="Dehal P."/>
            <person name="Jiang R.H."/>
            <person name="Aerts A."/>
            <person name="Arredondo F.D."/>
            <person name="Baxter L."/>
            <person name="Bensasson D."/>
            <person name="Beynon J.L."/>
            <person name="Chapman J."/>
            <person name="Damasceno C.M."/>
            <person name="Dorrance A.E."/>
            <person name="Dou D."/>
            <person name="Dickerman A.W."/>
            <person name="Dubchak I.L."/>
            <person name="Garbelotto M."/>
            <person name="Gijzen M."/>
            <person name="Gordon S.G."/>
            <person name="Govers F."/>
            <person name="Grunwald N.J."/>
            <person name="Huang W."/>
            <person name="Ivors K.L."/>
            <person name="Jones R.W."/>
            <person name="Kamoun S."/>
            <person name="Krampis K."/>
            <person name="Lamour K.H."/>
            <person name="Lee M.K."/>
            <person name="McDonald W.H."/>
            <person name="Medina M."/>
            <person name="Meijer H.J."/>
            <person name="Nordberg E.K."/>
            <person name="Maclean D.J."/>
            <person name="Ospina-Giraldo M.D."/>
            <person name="Morris P.F."/>
            <person name="Phuntumart V."/>
            <person name="Putnam N.H."/>
            <person name="Rash S."/>
            <person name="Rose J.K."/>
            <person name="Sakihama Y."/>
            <person name="Salamov A.A."/>
            <person name="Savidor A."/>
            <person name="Scheuring C.F."/>
            <person name="Smith B.M."/>
            <person name="Sobral B.W."/>
            <person name="Terry A."/>
            <person name="Torto-Alalibo T.A."/>
            <person name="Win J."/>
            <person name="Xu Z."/>
            <person name="Zhang H."/>
            <person name="Grigoriev I.V."/>
            <person name="Rokhsar D.S."/>
            <person name="Boore J.L."/>
        </authorList>
    </citation>
    <scope>NUCLEOTIDE SEQUENCE [LARGE SCALE GENOMIC DNA]</scope>
    <source>
        <strain evidence="2 3">P6497</strain>
    </source>
</reference>
<evidence type="ECO:0000313" key="2">
    <source>
        <dbReference type="EMBL" id="EGZ07544.1"/>
    </source>
</evidence>
<dbReference type="OMA" id="HKLQWEC"/>
<feature type="region of interest" description="Disordered" evidence="1">
    <location>
        <begin position="1"/>
        <end position="102"/>
    </location>
</feature>
<dbReference type="PANTHER" id="PTHR21207">
    <property type="entry name" value="PARKIN COREGULATED GENE PROTEIN PARK2 COREGULATED"/>
    <property type="match status" value="1"/>
</dbReference>
<dbReference type="KEGG" id="psoj:PHYSODRAFT_528938"/>
<evidence type="ECO:0000313" key="3">
    <source>
        <dbReference type="Proteomes" id="UP000002640"/>
    </source>
</evidence>
<feature type="compositionally biased region" description="Low complexity" evidence="1">
    <location>
        <begin position="26"/>
        <end position="49"/>
    </location>
</feature>
<evidence type="ECO:0000256" key="1">
    <source>
        <dbReference type="SAM" id="MobiDB-lite"/>
    </source>
</evidence>
<dbReference type="InParanoid" id="G5AAB5"/>
<sequence>MAPIVAAKSEADRGNNSKIDKNEAAGNNESTGSRNSSRSGSRSSQPRTTTSREKSRSSTPLTAWPNQKKTEPSKRTKTPTSAKSPTRATPETPATTQPTKKTVAAHPLPSAMLHKHKQASVFTSGKKKHKTNFSSAYDSGSIPCRINHGSIRNALQWTKDPNSLSFDPLLITCVEGFLETKHPFVFLARTTFRELMRLEDARDKTLPILAQVIVPLRGALMAKDDDTFLMALEATRMLSDLVEGEMNIYLPKLTQQIHRKLLTKQLRADVEDTLAVLESNGGKEALAIIRSKIPTYVSIR</sequence>
<dbReference type="STRING" id="1094619.G5AAB5"/>
<dbReference type="RefSeq" id="XP_009537110.1">
    <property type="nucleotide sequence ID" value="XM_009538815.1"/>
</dbReference>
<feature type="compositionally biased region" description="Basic and acidic residues" evidence="1">
    <location>
        <begin position="9"/>
        <end position="23"/>
    </location>
</feature>
<proteinExistence type="predicted"/>
<dbReference type="EMBL" id="JH159162">
    <property type="protein sequence ID" value="EGZ07544.1"/>
    <property type="molecule type" value="Genomic_DNA"/>
</dbReference>
<dbReference type="GeneID" id="20661302"/>
<dbReference type="InterPro" id="IPR019399">
    <property type="entry name" value="Parkin_co-regulated_protein"/>
</dbReference>